<feature type="chain" id="PRO_5045155997" evidence="1">
    <location>
        <begin position="43"/>
        <end position="187"/>
    </location>
</feature>
<dbReference type="RefSeq" id="WP_343895191.1">
    <property type="nucleotide sequence ID" value="NZ_BAAAFZ010000025.1"/>
</dbReference>
<name>A0ABP3Q378_9PROT</name>
<protein>
    <submittedName>
        <fullName evidence="2">Uncharacterized protein</fullName>
    </submittedName>
</protein>
<evidence type="ECO:0000256" key="1">
    <source>
        <dbReference type="SAM" id="SignalP"/>
    </source>
</evidence>
<organism evidence="2 3">
    <name type="scientific">Craurococcus roseus</name>
    <dbReference type="NCBI Taxonomy" id="77585"/>
    <lineage>
        <taxon>Bacteria</taxon>
        <taxon>Pseudomonadati</taxon>
        <taxon>Pseudomonadota</taxon>
        <taxon>Alphaproteobacteria</taxon>
        <taxon>Acetobacterales</taxon>
        <taxon>Acetobacteraceae</taxon>
        <taxon>Craurococcus</taxon>
    </lineage>
</organism>
<comment type="caution">
    <text evidence="2">The sequence shown here is derived from an EMBL/GenBank/DDBJ whole genome shotgun (WGS) entry which is preliminary data.</text>
</comment>
<dbReference type="Proteomes" id="UP001501588">
    <property type="component" value="Unassembled WGS sequence"/>
</dbReference>
<keyword evidence="1" id="KW-0732">Signal</keyword>
<evidence type="ECO:0000313" key="2">
    <source>
        <dbReference type="EMBL" id="GAA0582058.1"/>
    </source>
</evidence>
<sequence length="187" mass="19710">MLHPSTFESRLSLPPDPPKAFLRALSVAACAAALASVATAQAQNGPAPNAFIQVIPTEGRAPVRVAAGQVVRVARAEGYTVIDTTAYVQQRTVESVEAVARRLAAAGQRLVALTDLRDARTYLAADRVVLVREPYEQHAAGARAAVVMAGLRFNNDVAVRETVEQVVAALERAPAARADAPEPPAAR</sequence>
<reference evidence="3" key="1">
    <citation type="journal article" date="2019" name="Int. J. Syst. Evol. Microbiol.">
        <title>The Global Catalogue of Microorganisms (GCM) 10K type strain sequencing project: providing services to taxonomists for standard genome sequencing and annotation.</title>
        <authorList>
            <consortium name="The Broad Institute Genomics Platform"/>
            <consortium name="The Broad Institute Genome Sequencing Center for Infectious Disease"/>
            <person name="Wu L."/>
            <person name="Ma J."/>
        </authorList>
    </citation>
    <scope>NUCLEOTIDE SEQUENCE [LARGE SCALE GENOMIC DNA]</scope>
    <source>
        <strain evidence="3">JCM 9933</strain>
    </source>
</reference>
<keyword evidence="3" id="KW-1185">Reference proteome</keyword>
<evidence type="ECO:0000313" key="3">
    <source>
        <dbReference type="Proteomes" id="UP001501588"/>
    </source>
</evidence>
<gene>
    <name evidence="2" type="ORF">GCM10009416_20610</name>
</gene>
<dbReference type="EMBL" id="BAAAFZ010000025">
    <property type="protein sequence ID" value="GAA0582058.1"/>
    <property type="molecule type" value="Genomic_DNA"/>
</dbReference>
<feature type="signal peptide" evidence="1">
    <location>
        <begin position="1"/>
        <end position="42"/>
    </location>
</feature>
<accession>A0ABP3Q378</accession>
<proteinExistence type="predicted"/>